<keyword evidence="2" id="KW-1185">Reference proteome</keyword>
<name>A0A291QW72_9BACT</name>
<accession>A0A291QW72</accession>
<dbReference type="RefSeq" id="WP_098194564.1">
    <property type="nucleotide sequence ID" value="NZ_CP023777.1"/>
</dbReference>
<dbReference type="KEGG" id="cbae:COR50_14015"/>
<dbReference type="AlphaFoldDB" id="A0A291QW72"/>
<organism evidence="1 2">
    <name type="scientific">Chitinophaga caeni</name>
    <dbReference type="NCBI Taxonomy" id="2029983"/>
    <lineage>
        <taxon>Bacteria</taxon>
        <taxon>Pseudomonadati</taxon>
        <taxon>Bacteroidota</taxon>
        <taxon>Chitinophagia</taxon>
        <taxon>Chitinophagales</taxon>
        <taxon>Chitinophagaceae</taxon>
        <taxon>Chitinophaga</taxon>
    </lineage>
</organism>
<sequence length="151" mass="17895">MMLQQRIYTKIYFAYNEYKRIELLFYNETNSTALHFDGFDFIYKAFLIDVAEFFKELEYSIQQEKVFFEIEDIRQDDLLNKTYVGLSNGDIFQIYSVMDDENAGQILSIFEKNIGVSGSAFEQEIYKEAVERLKKAEECKVYLNNSPMPED</sequence>
<proteinExistence type="predicted"/>
<evidence type="ECO:0000313" key="1">
    <source>
        <dbReference type="EMBL" id="ATL48187.1"/>
    </source>
</evidence>
<protein>
    <submittedName>
        <fullName evidence="1">Uncharacterized protein</fullName>
    </submittedName>
</protein>
<reference evidence="1 2" key="1">
    <citation type="submission" date="2017-10" db="EMBL/GenBank/DDBJ databases">
        <title>Paenichitinophaga pekingensis gen. nov., sp. nov., isolated from activated sludge.</title>
        <authorList>
            <person name="Jin D."/>
            <person name="Kong X."/>
            <person name="Deng Y."/>
            <person name="Bai Z."/>
        </authorList>
    </citation>
    <scope>NUCLEOTIDE SEQUENCE [LARGE SCALE GENOMIC DNA]</scope>
    <source>
        <strain evidence="1 2">13</strain>
    </source>
</reference>
<dbReference type="Proteomes" id="UP000220133">
    <property type="component" value="Chromosome"/>
</dbReference>
<gene>
    <name evidence="1" type="ORF">COR50_14015</name>
</gene>
<dbReference type="EMBL" id="CP023777">
    <property type="protein sequence ID" value="ATL48187.1"/>
    <property type="molecule type" value="Genomic_DNA"/>
</dbReference>
<evidence type="ECO:0000313" key="2">
    <source>
        <dbReference type="Proteomes" id="UP000220133"/>
    </source>
</evidence>